<dbReference type="Pfam" id="PF05739">
    <property type="entry name" value="SNARE"/>
    <property type="match status" value="1"/>
</dbReference>
<evidence type="ECO:0000256" key="1">
    <source>
        <dbReference type="ARBA" id="ARBA00004211"/>
    </source>
</evidence>
<dbReference type="AlphaFoldDB" id="S9X2N0"/>
<evidence type="ECO:0000256" key="4">
    <source>
        <dbReference type="ARBA" id="ARBA00022692"/>
    </source>
</evidence>
<dbReference type="PROSITE" id="PS50192">
    <property type="entry name" value="T_SNARE"/>
    <property type="match status" value="1"/>
</dbReference>
<dbReference type="InterPro" id="IPR045242">
    <property type="entry name" value="Syntaxin"/>
</dbReference>
<dbReference type="PANTHER" id="PTHR19957">
    <property type="entry name" value="SYNTAXIN"/>
    <property type="match status" value="1"/>
</dbReference>
<evidence type="ECO:0000259" key="9">
    <source>
        <dbReference type="PROSITE" id="PS50192"/>
    </source>
</evidence>
<dbReference type="GO" id="GO:0000139">
    <property type="term" value="C:Golgi membrane"/>
    <property type="evidence" value="ECO:0007669"/>
    <property type="project" value="TreeGrafter"/>
</dbReference>
<dbReference type="GO" id="GO:0031201">
    <property type="term" value="C:SNARE complex"/>
    <property type="evidence" value="ECO:0007669"/>
    <property type="project" value="TreeGrafter"/>
</dbReference>
<name>S9X2N0_9TRYP</name>
<gene>
    <name evidence="10" type="ORF">ADEAN_000391400</name>
</gene>
<protein>
    <submittedName>
        <fullName evidence="10">SNARE domain containing protein, putative</fullName>
    </submittedName>
</protein>
<dbReference type="Gene3D" id="1.20.58.70">
    <property type="match status" value="1"/>
</dbReference>
<evidence type="ECO:0000313" key="10">
    <source>
        <dbReference type="EMBL" id="CAD2216452.1"/>
    </source>
</evidence>
<dbReference type="GO" id="GO:0005484">
    <property type="term" value="F:SNAP receptor activity"/>
    <property type="evidence" value="ECO:0007669"/>
    <property type="project" value="TreeGrafter"/>
</dbReference>
<accession>S9X2N0</accession>
<reference evidence="10 11" key="1">
    <citation type="submission" date="2020-08" db="EMBL/GenBank/DDBJ databases">
        <authorList>
            <person name="Newling K."/>
            <person name="Davey J."/>
            <person name="Forrester S."/>
        </authorList>
    </citation>
    <scope>NUCLEOTIDE SEQUENCE [LARGE SCALE GENOMIC DNA]</scope>
    <source>
        <strain evidence="11">Crithidia deanei Carvalho (ATCC PRA-265)</strain>
    </source>
</reference>
<keyword evidence="11" id="KW-1185">Reference proteome</keyword>
<evidence type="ECO:0000256" key="2">
    <source>
        <dbReference type="ARBA" id="ARBA00009063"/>
    </source>
</evidence>
<evidence type="ECO:0000256" key="3">
    <source>
        <dbReference type="ARBA" id="ARBA00022448"/>
    </source>
</evidence>
<feature type="transmembrane region" description="Helical" evidence="8">
    <location>
        <begin position="267"/>
        <end position="287"/>
    </location>
</feature>
<keyword evidence="4 8" id="KW-0812">Transmembrane</keyword>
<evidence type="ECO:0000256" key="5">
    <source>
        <dbReference type="ARBA" id="ARBA00022989"/>
    </source>
</evidence>
<dbReference type="GO" id="GO:0006886">
    <property type="term" value="P:intracellular protein transport"/>
    <property type="evidence" value="ECO:0007669"/>
    <property type="project" value="TreeGrafter"/>
</dbReference>
<dbReference type="OrthoDB" id="421009at2759"/>
<evidence type="ECO:0000256" key="7">
    <source>
        <dbReference type="ARBA" id="ARBA00023136"/>
    </source>
</evidence>
<evidence type="ECO:0000313" key="11">
    <source>
        <dbReference type="Proteomes" id="UP000515908"/>
    </source>
</evidence>
<proteinExistence type="inferred from homology"/>
<keyword evidence="7 8" id="KW-0472">Membrane</keyword>
<keyword evidence="3" id="KW-0813">Transport</keyword>
<dbReference type="InterPro" id="IPR010989">
    <property type="entry name" value="SNARE"/>
</dbReference>
<dbReference type="GO" id="GO:0006906">
    <property type="term" value="P:vesicle fusion"/>
    <property type="evidence" value="ECO:0007669"/>
    <property type="project" value="TreeGrafter"/>
</dbReference>
<comment type="similarity">
    <text evidence="2">Belongs to the syntaxin family.</text>
</comment>
<dbReference type="CDD" id="cd15844">
    <property type="entry name" value="SNARE_syntaxin5"/>
    <property type="match status" value="1"/>
</dbReference>
<evidence type="ECO:0000256" key="8">
    <source>
        <dbReference type="SAM" id="Phobius"/>
    </source>
</evidence>
<keyword evidence="6" id="KW-0175">Coiled coil</keyword>
<dbReference type="GO" id="GO:0048278">
    <property type="term" value="P:vesicle docking"/>
    <property type="evidence" value="ECO:0007669"/>
    <property type="project" value="TreeGrafter"/>
</dbReference>
<evidence type="ECO:0000256" key="6">
    <source>
        <dbReference type="ARBA" id="ARBA00023054"/>
    </source>
</evidence>
<sequence length="288" mass="32738">MVVERDRSKEFYDLFDTFKSQQTVPSTSLRSSVTSSNEVQSFNQYARNVAADIVSVSDVIMRLTKLTQQQSIFDDKSREMSHLTSTIKSSLQKLHDSMDTLEALKKAANPQKDVFARGAKGSQKHNDTVVDTLKMKLASTGQVFRAALQSQTKQVRDSSNRRFQFTSNDEPQTFESALFQDREQQQTLLSTNTNTQYYRQRVQAVKELEAAVAEVGEMFNDFTRLTHEQEETILRIDADVDQALTNVNAGSNELIRYLSNISSNRGLILKIIGLLFVFLMFFGFVVVR</sequence>
<keyword evidence="5 8" id="KW-1133">Transmembrane helix</keyword>
<dbReference type="VEuPathDB" id="TriTrypDB:ADEAN_000391400"/>
<dbReference type="InterPro" id="IPR000727">
    <property type="entry name" value="T_SNARE_dom"/>
</dbReference>
<feature type="domain" description="T-SNARE coiled-coil homology" evidence="9">
    <location>
        <begin position="195"/>
        <end position="257"/>
    </location>
</feature>
<dbReference type="SUPFAM" id="SSF47661">
    <property type="entry name" value="t-snare proteins"/>
    <property type="match status" value="1"/>
</dbReference>
<dbReference type="SMART" id="SM00397">
    <property type="entry name" value="t_SNARE"/>
    <property type="match status" value="1"/>
</dbReference>
<organism evidence="10 11">
    <name type="scientific">Angomonas deanei</name>
    <dbReference type="NCBI Taxonomy" id="59799"/>
    <lineage>
        <taxon>Eukaryota</taxon>
        <taxon>Discoba</taxon>
        <taxon>Euglenozoa</taxon>
        <taxon>Kinetoplastea</taxon>
        <taxon>Metakinetoplastina</taxon>
        <taxon>Trypanosomatida</taxon>
        <taxon>Trypanosomatidae</taxon>
        <taxon>Strigomonadinae</taxon>
        <taxon>Angomonas</taxon>
    </lineage>
</organism>
<dbReference type="GO" id="GO:0006888">
    <property type="term" value="P:endoplasmic reticulum to Golgi vesicle-mediated transport"/>
    <property type="evidence" value="ECO:0007669"/>
    <property type="project" value="TreeGrafter"/>
</dbReference>
<dbReference type="PANTHER" id="PTHR19957:SF3">
    <property type="entry name" value="SYNTAXIN-5"/>
    <property type="match status" value="1"/>
</dbReference>
<comment type="subcellular location">
    <subcellularLocation>
        <location evidence="1">Membrane</location>
        <topology evidence="1">Single-pass type IV membrane protein</topology>
    </subcellularLocation>
</comment>
<dbReference type="EMBL" id="LR877150">
    <property type="protein sequence ID" value="CAD2216452.1"/>
    <property type="molecule type" value="Genomic_DNA"/>
</dbReference>
<dbReference type="GO" id="GO:0000149">
    <property type="term" value="F:SNARE binding"/>
    <property type="evidence" value="ECO:0007669"/>
    <property type="project" value="TreeGrafter"/>
</dbReference>
<dbReference type="Proteomes" id="UP000515908">
    <property type="component" value="Chromosome 06"/>
</dbReference>